<dbReference type="PANTHER" id="PTHR46825:SF9">
    <property type="entry name" value="BETA-LACTAMASE-RELATED DOMAIN-CONTAINING PROTEIN"/>
    <property type="match status" value="1"/>
</dbReference>
<evidence type="ECO:0000313" key="4">
    <source>
        <dbReference type="EMBL" id="MFC5056305.1"/>
    </source>
</evidence>
<dbReference type="EMBL" id="JBHSJB010000018">
    <property type="protein sequence ID" value="MFC5056305.1"/>
    <property type="molecule type" value="Genomic_DNA"/>
</dbReference>
<reference evidence="5" key="1">
    <citation type="journal article" date="2019" name="Int. J. Syst. Evol. Microbiol.">
        <title>The Global Catalogue of Microorganisms (GCM) 10K type strain sequencing project: providing services to taxonomists for standard genome sequencing and annotation.</title>
        <authorList>
            <consortium name="The Broad Institute Genomics Platform"/>
            <consortium name="The Broad Institute Genome Sequencing Center for Infectious Disease"/>
            <person name="Wu L."/>
            <person name="Ma J."/>
        </authorList>
    </citation>
    <scope>NUCLEOTIDE SEQUENCE [LARGE SCALE GENOMIC DNA]</scope>
    <source>
        <strain evidence="5">KCTC 12848</strain>
    </source>
</reference>
<feature type="transmembrane region" description="Helical" evidence="1">
    <location>
        <begin position="370"/>
        <end position="389"/>
    </location>
</feature>
<gene>
    <name evidence="4" type="ORF">ACFPFM_21410</name>
</gene>
<dbReference type="Proteomes" id="UP001595833">
    <property type="component" value="Unassembled WGS sequence"/>
</dbReference>
<keyword evidence="4" id="KW-0378">Hydrolase</keyword>
<keyword evidence="5" id="KW-1185">Reference proteome</keyword>
<keyword evidence="1" id="KW-1133">Transmembrane helix</keyword>
<dbReference type="InterPro" id="IPR001466">
    <property type="entry name" value="Beta-lactam-related"/>
</dbReference>
<dbReference type="EC" id="3.-.-.-" evidence="4"/>
<name>A0ABV9Y433_9PSEU</name>
<dbReference type="PANTHER" id="PTHR46825">
    <property type="entry name" value="D-ALANYL-D-ALANINE-CARBOXYPEPTIDASE/ENDOPEPTIDASE AMPH"/>
    <property type="match status" value="1"/>
</dbReference>
<evidence type="ECO:0000313" key="5">
    <source>
        <dbReference type="Proteomes" id="UP001595833"/>
    </source>
</evidence>
<evidence type="ECO:0000256" key="2">
    <source>
        <dbReference type="SAM" id="SignalP"/>
    </source>
</evidence>
<comment type="caution">
    <text evidence="4">The sequence shown here is derived from an EMBL/GenBank/DDBJ whole genome shotgun (WGS) entry which is preliminary data.</text>
</comment>
<organism evidence="4 5">
    <name type="scientific">Saccharothrix xinjiangensis</name>
    <dbReference type="NCBI Taxonomy" id="204798"/>
    <lineage>
        <taxon>Bacteria</taxon>
        <taxon>Bacillati</taxon>
        <taxon>Actinomycetota</taxon>
        <taxon>Actinomycetes</taxon>
        <taxon>Pseudonocardiales</taxon>
        <taxon>Pseudonocardiaceae</taxon>
        <taxon>Saccharothrix</taxon>
    </lineage>
</organism>
<feature type="transmembrane region" description="Helical" evidence="1">
    <location>
        <begin position="443"/>
        <end position="469"/>
    </location>
</feature>
<protein>
    <submittedName>
        <fullName evidence="4">Serine hydrolase domain-containing protein</fullName>
        <ecNumber evidence="4">3.-.-.-</ecNumber>
    </submittedName>
</protein>
<dbReference type="InterPro" id="IPR012338">
    <property type="entry name" value="Beta-lactam/transpept-like"/>
</dbReference>
<evidence type="ECO:0000256" key="1">
    <source>
        <dbReference type="SAM" id="Phobius"/>
    </source>
</evidence>
<evidence type="ECO:0000259" key="3">
    <source>
        <dbReference type="Pfam" id="PF00144"/>
    </source>
</evidence>
<dbReference type="Pfam" id="PF00144">
    <property type="entry name" value="Beta-lactamase"/>
    <property type="match status" value="1"/>
</dbReference>
<feature type="transmembrane region" description="Helical" evidence="1">
    <location>
        <begin position="410"/>
        <end position="431"/>
    </location>
</feature>
<feature type="domain" description="Beta-lactamase-related" evidence="3">
    <location>
        <begin position="34"/>
        <end position="358"/>
    </location>
</feature>
<sequence>MLSLILSTALLATTAATAPPIAAATADITAADITAVVEQHRERTGLPGAAVAVTRGDAVVLAAGYGRTPGGEPISARTPMAVASVSKSFTALAVARLAERGELRLDDPVRAHLPEFRMADPRAADITVRHLLDQTSGLSDTTHRSFTGPEVRTLREAVAAMRDSTLAADPGTRWEYHNPNYQLAARLVEVVGGLPFDEHLRRTVFEPLGMRDSRTVDTDRDLPPSARGHVRVLGVPIAVPEPPAFGNGSGGVLSTADDLAAWLIAQNSGGRGPTGASIATPATIAATRTPSAVSDSYALGWSTGVTDSGAPLVDHGGDLFTSTAYQALLPNSGHGIAVTANAASGEAQEIGARLIALVEGRQPPPSSDPYPVVDAVLLGLAACGAGLAVRGVVRARRWAARRHRWTAARLPLLLLPALLAATVHRVVGFLYRGRDVAWLQVAYLFPAFVVALLVTAAGCLAVLAARAVALRRATGKNGRLAAG</sequence>
<accession>A0ABV9Y433</accession>
<feature type="chain" id="PRO_5045653172" evidence="2">
    <location>
        <begin position="19"/>
        <end position="483"/>
    </location>
</feature>
<feature type="signal peptide" evidence="2">
    <location>
        <begin position="1"/>
        <end position="18"/>
    </location>
</feature>
<dbReference type="GO" id="GO:0016787">
    <property type="term" value="F:hydrolase activity"/>
    <property type="evidence" value="ECO:0007669"/>
    <property type="project" value="UniProtKB-KW"/>
</dbReference>
<keyword evidence="1" id="KW-0812">Transmembrane</keyword>
<keyword evidence="1" id="KW-0472">Membrane</keyword>
<dbReference type="InterPro" id="IPR050491">
    <property type="entry name" value="AmpC-like"/>
</dbReference>
<dbReference type="RefSeq" id="WP_344040646.1">
    <property type="nucleotide sequence ID" value="NZ_BAAAKE010000024.1"/>
</dbReference>
<dbReference type="Gene3D" id="3.40.710.10">
    <property type="entry name" value="DD-peptidase/beta-lactamase superfamily"/>
    <property type="match status" value="1"/>
</dbReference>
<keyword evidence="2" id="KW-0732">Signal</keyword>
<dbReference type="SUPFAM" id="SSF56601">
    <property type="entry name" value="beta-lactamase/transpeptidase-like"/>
    <property type="match status" value="1"/>
</dbReference>
<proteinExistence type="predicted"/>